<gene>
    <name evidence="1" type="ORF">HGP28_03720</name>
</gene>
<protein>
    <recommendedName>
        <fullName evidence="3">LPP20 lipoprotein</fullName>
    </recommendedName>
</protein>
<evidence type="ECO:0008006" key="3">
    <source>
        <dbReference type="Google" id="ProtNLM"/>
    </source>
</evidence>
<proteinExistence type="predicted"/>
<reference evidence="1 2" key="1">
    <citation type="submission" date="2020-04" db="EMBL/GenBank/DDBJ databases">
        <title>Vibrio sp. SM6, a novel species isolated from seawater.</title>
        <authorList>
            <person name="Wang X."/>
        </authorList>
    </citation>
    <scope>NUCLEOTIDE SEQUENCE [LARGE SCALE GENOMIC DNA]</scope>
    <source>
        <strain evidence="1 2">SM6</strain>
    </source>
</reference>
<evidence type="ECO:0000313" key="1">
    <source>
        <dbReference type="EMBL" id="NLS11999.1"/>
    </source>
</evidence>
<name>A0A7X8TNW9_9VIBR</name>
<dbReference type="PROSITE" id="PS51257">
    <property type="entry name" value="PROKAR_LIPOPROTEIN"/>
    <property type="match status" value="1"/>
</dbReference>
<dbReference type="AlphaFoldDB" id="A0A7X8TNW9"/>
<comment type="caution">
    <text evidence="1">The sequence shown here is derived from an EMBL/GenBank/DDBJ whole genome shotgun (WGS) entry which is preliminary data.</text>
</comment>
<keyword evidence="2" id="KW-1185">Reference proteome</keyword>
<dbReference type="Proteomes" id="UP000535589">
    <property type="component" value="Unassembled WGS sequence"/>
</dbReference>
<dbReference type="RefSeq" id="WP_168835115.1">
    <property type="nucleotide sequence ID" value="NZ_JABAIK010000003.1"/>
</dbReference>
<accession>A0A7X8TNW9</accession>
<sequence>MKTIVMLVLSTLIISGCNSNQSVEDAQNFAQCTFPDSPETEAPAWICDVMPVDLAAGALGYAKKSAAGISIQRKLAVNDARVTLASQFQTEVNNLFRQAIESQRVSSEVLQSEQVIETFENVTKNVVSRSISNSKLIVSQVSPAGGLYVLVGMDEESFNNNLDKVVDAANSDSQLWDKFNSEKAEKELSSVLSSLKTM</sequence>
<dbReference type="EMBL" id="JABAIK010000003">
    <property type="protein sequence ID" value="NLS11999.1"/>
    <property type="molecule type" value="Genomic_DNA"/>
</dbReference>
<organism evidence="1 2">
    <name type="scientific">Vibrio agarilyticus</name>
    <dbReference type="NCBI Taxonomy" id="2726741"/>
    <lineage>
        <taxon>Bacteria</taxon>
        <taxon>Pseudomonadati</taxon>
        <taxon>Pseudomonadota</taxon>
        <taxon>Gammaproteobacteria</taxon>
        <taxon>Vibrionales</taxon>
        <taxon>Vibrionaceae</taxon>
        <taxon>Vibrio</taxon>
    </lineage>
</organism>
<evidence type="ECO:0000313" key="2">
    <source>
        <dbReference type="Proteomes" id="UP000535589"/>
    </source>
</evidence>